<protein>
    <submittedName>
        <fullName evidence="1">APA family basic amino acid/polyamine antiporter</fullName>
    </submittedName>
</protein>
<organism evidence="1 2">
    <name type="scientific">Arthrobacter nitrophenolicus</name>
    <dbReference type="NCBI Taxonomy" id="683150"/>
    <lineage>
        <taxon>Bacteria</taxon>
        <taxon>Bacillati</taxon>
        <taxon>Actinomycetota</taxon>
        <taxon>Actinomycetes</taxon>
        <taxon>Micrococcales</taxon>
        <taxon>Micrococcaceae</taxon>
        <taxon>Arthrobacter</taxon>
    </lineage>
</organism>
<comment type="caution">
    <text evidence="1">The sequence shown here is derived from an EMBL/GenBank/DDBJ whole genome shotgun (WGS) entry which is preliminary data.</text>
</comment>
<gene>
    <name evidence="1" type="ORF">ABIC98_001252</name>
</gene>
<dbReference type="Proteomes" id="UP001549207">
    <property type="component" value="Unassembled WGS sequence"/>
</dbReference>
<keyword evidence="2" id="KW-1185">Reference proteome</keyword>
<evidence type="ECO:0000313" key="2">
    <source>
        <dbReference type="Proteomes" id="UP001549207"/>
    </source>
</evidence>
<reference evidence="1" key="1">
    <citation type="submission" date="2024-06" db="EMBL/GenBank/DDBJ databases">
        <title>Genomic Encyclopedia of Type Strains, Phase IV (KMG-IV): sequencing the most valuable type-strain genomes for metagenomic binning, comparative biology and taxonomic classification.</title>
        <authorList>
            <person name="Goeker M."/>
        </authorList>
    </citation>
    <scope>NUCLEOTIDE SEQUENCE</scope>
    <source>
        <strain evidence="1">SJCon</strain>
    </source>
</reference>
<evidence type="ECO:0000313" key="1">
    <source>
        <dbReference type="EMBL" id="MET3771617.1"/>
    </source>
</evidence>
<name>A0ACC6TD15_9MICC</name>
<proteinExistence type="predicted"/>
<accession>A0ACC6TD15</accession>
<sequence length="490" mass="52858">MSTRDMSQSVMRRKPIDDIEEENKHSGLFKSLGLWQLTAIGVGGIIGVGIFSLAGLVAAGSEGTPGVGPAVLFSFLIAGLASAAAALSYAEFAGMIPRAGSAYTYGYVALGEIIGWFIGWDLLLEYIAIVAVVAIGISGYFDAFLSGIGINMPVWMTSTADEGKGGIVNIPAIPAILVCLLVTWILSRGTKAFGRFELVAVAIKVILILFIIGLGVFYIDTNNYNPFMPSGFGPVLAGAATVFFAVFGYDAMSTAAEEATDGKKHMPKAIILSLIIAMLLYVAATLVLTGMQNYKDIDPKAGFASAFTGVGLPVIATIISVFAVLSILTVMLTFLLGVTRVWFAMSRDGLLPGWFAKTDRHGTPQRVTWIAGVASAFLAGVFPIKEVADLTNIGILAAFVVVCLSVIIFRYKRPDAPRTFRLPFMPVIPAFGVLASAFLMFQLHWETWLRFGVWLVIGLAIYFFYGRRHSLMNPDSPRHEELVEMHRPLR</sequence>
<dbReference type="EMBL" id="JBEPNJ010000003">
    <property type="protein sequence ID" value="MET3771617.1"/>
    <property type="molecule type" value="Genomic_DNA"/>
</dbReference>